<dbReference type="GO" id="GO:0005829">
    <property type="term" value="C:cytosol"/>
    <property type="evidence" value="ECO:0007669"/>
    <property type="project" value="TreeGrafter"/>
</dbReference>
<feature type="compositionally biased region" description="Basic residues" evidence="17">
    <location>
        <begin position="1111"/>
        <end position="1123"/>
    </location>
</feature>
<keyword evidence="12 18" id="KW-1133">Transmembrane helix</keyword>
<dbReference type="eggNOG" id="KOG1873">
    <property type="taxonomic scope" value="Eukaryota"/>
</dbReference>
<evidence type="ECO:0000256" key="10">
    <source>
        <dbReference type="ARBA" id="ARBA00022801"/>
    </source>
</evidence>
<feature type="region of interest" description="Disordered" evidence="17">
    <location>
        <begin position="177"/>
        <end position="214"/>
    </location>
</feature>
<dbReference type="PANTHER" id="PTHR24006">
    <property type="entry name" value="UBIQUITIN CARBOXYL-TERMINAL HYDROLASE"/>
    <property type="match status" value="1"/>
</dbReference>
<evidence type="ECO:0000256" key="5">
    <source>
        <dbReference type="ARBA" id="ARBA00022670"/>
    </source>
</evidence>
<dbReference type="EnsemblPlants" id="MELO3C006310.2.1">
    <property type="protein sequence ID" value="MELO3C006310.2.1"/>
    <property type="gene ID" value="MELO3C006310.2"/>
</dbReference>
<name>A0A1S4DSI6_CUCME</name>
<dbReference type="Proteomes" id="UP001652600">
    <property type="component" value="Chromosome 6"/>
</dbReference>
<feature type="coiled-coil region" evidence="16">
    <location>
        <begin position="261"/>
        <end position="359"/>
    </location>
</feature>
<dbReference type="Gene3D" id="3.90.70.10">
    <property type="entry name" value="Cysteine proteinases"/>
    <property type="match status" value="3"/>
</dbReference>
<feature type="region of interest" description="Disordered" evidence="17">
    <location>
        <begin position="780"/>
        <end position="810"/>
    </location>
</feature>
<evidence type="ECO:0000256" key="12">
    <source>
        <dbReference type="ARBA" id="ARBA00022989"/>
    </source>
</evidence>
<feature type="region of interest" description="Disordered" evidence="17">
    <location>
        <begin position="1104"/>
        <end position="1128"/>
    </location>
</feature>
<comment type="catalytic activity">
    <reaction evidence="1">
        <text>Thiol-dependent hydrolysis of ester, thioester, amide, peptide and isopeptide bonds formed by the C-terminal Gly of ubiquitin (a 76-residue protein attached to proteins as an intracellular targeting signal).</text>
        <dbReference type="EC" id="3.4.19.12"/>
    </reaction>
</comment>
<evidence type="ECO:0000256" key="14">
    <source>
        <dbReference type="ARBA" id="ARBA00058678"/>
    </source>
</evidence>
<evidence type="ECO:0000313" key="23">
    <source>
        <dbReference type="Proteomes" id="UP001652600"/>
    </source>
</evidence>
<feature type="compositionally biased region" description="Polar residues" evidence="17">
    <location>
        <begin position="728"/>
        <end position="744"/>
    </location>
</feature>
<keyword evidence="5" id="KW-0645">Protease</keyword>
<dbReference type="Pfam" id="PF00443">
    <property type="entry name" value="UCH"/>
    <property type="match status" value="1"/>
</dbReference>
<dbReference type="InParanoid" id="A0A1S4DSI6"/>
<evidence type="ECO:0000256" key="15">
    <source>
        <dbReference type="PROSITE-ProRule" id="PRU00502"/>
    </source>
</evidence>
<evidence type="ECO:0000313" key="22">
    <source>
        <dbReference type="EnsemblPlants" id="MELO3C006310.2.1"/>
    </source>
</evidence>
<evidence type="ECO:0000256" key="17">
    <source>
        <dbReference type="SAM" id="MobiDB-lite"/>
    </source>
</evidence>
<dbReference type="RefSeq" id="XP_016898951.1">
    <property type="nucleotide sequence ID" value="XM_017043462.1"/>
</dbReference>
<reference evidence="22" key="1">
    <citation type="submission" date="2023-03" db="UniProtKB">
        <authorList>
            <consortium name="EnsemblPlants"/>
        </authorList>
    </citation>
    <scope>IDENTIFICATION</scope>
</reference>
<dbReference type="InterPro" id="IPR038765">
    <property type="entry name" value="Papain-like_cys_pep_sf"/>
</dbReference>
<feature type="compositionally biased region" description="Acidic residues" evidence="17">
    <location>
        <begin position="1539"/>
        <end position="1548"/>
    </location>
</feature>
<feature type="region of interest" description="Disordered" evidence="17">
    <location>
        <begin position="692"/>
        <end position="750"/>
    </location>
</feature>
<dbReference type="PANTHER" id="PTHR24006:SF781">
    <property type="entry name" value="LD34905P"/>
    <property type="match status" value="1"/>
</dbReference>
<evidence type="ECO:0000259" key="21">
    <source>
        <dbReference type="PROSITE" id="PS51775"/>
    </source>
</evidence>
<dbReference type="SUPFAM" id="SSF57850">
    <property type="entry name" value="RING/U-box"/>
    <property type="match status" value="1"/>
</dbReference>
<dbReference type="SMART" id="SM00290">
    <property type="entry name" value="ZnF_UBP"/>
    <property type="match status" value="1"/>
</dbReference>
<dbReference type="EC" id="3.4.19.12" evidence="4"/>
<evidence type="ECO:0000259" key="19">
    <source>
        <dbReference type="PROSITE" id="PS50235"/>
    </source>
</evidence>
<keyword evidence="11" id="KW-0862">Zinc</keyword>
<dbReference type="GeneID" id="103483482"/>
<comment type="similarity">
    <text evidence="3">Belongs to the peptidase C19 family.</text>
</comment>
<organism evidence="23 24">
    <name type="scientific">Cucumis melo</name>
    <name type="common">Muskmelon</name>
    <dbReference type="NCBI Taxonomy" id="3656"/>
    <lineage>
        <taxon>Eukaryota</taxon>
        <taxon>Viridiplantae</taxon>
        <taxon>Streptophyta</taxon>
        <taxon>Embryophyta</taxon>
        <taxon>Tracheophyta</taxon>
        <taxon>Spermatophyta</taxon>
        <taxon>Magnoliopsida</taxon>
        <taxon>eudicotyledons</taxon>
        <taxon>Gunneridae</taxon>
        <taxon>Pentapetalae</taxon>
        <taxon>rosids</taxon>
        <taxon>fabids</taxon>
        <taxon>Cucurbitales</taxon>
        <taxon>Cucurbitaceae</taxon>
        <taxon>Benincaseae</taxon>
        <taxon>Cucumis</taxon>
    </lineage>
</organism>
<keyword evidence="7" id="KW-0479">Metal-binding</keyword>
<evidence type="ECO:0000259" key="20">
    <source>
        <dbReference type="PROSITE" id="PS50271"/>
    </source>
</evidence>
<accession>A0A1S4DSI6</accession>
<dbReference type="GO" id="GO:0016579">
    <property type="term" value="P:protein deubiquitination"/>
    <property type="evidence" value="ECO:0007669"/>
    <property type="project" value="InterPro"/>
</dbReference>
<dbReference type="SUPFAM" id="SSF54001">
    <property type="entry name" value="Cysteine proteinases"/>
    <property type="match status" value="1"/>
</dbReference>
<evidence type="ECO:0000256" key="2">
    <source>
        <dbReference type="ARBA" id="ARBA00004370"/>
    </source>
</evidence>
<dbReference type="GO" id="GO:0016020">
    <property type="term" value="C:membrane"/>
    <property type="evidence" value="ECO:0007669"/>
    <property type="project" value="UniProtKB-SubCell"/>
</dbReference>
<keyword evidence="16" id="KW-0175">Coiled coil</keyword>
<sequence>MACEAIKLWTFNGLVAAFLDLGIAFLLLCASSLVFFTSKFLALFGLCLPCPCDGLFGNLSRDHCFQKLLVDHSSRKISSVVHSTREKFPLDSLLDEPKCCFKSMLVHERSVKEARVKLEGEASGSSSLKIRSPQDMIYGDYPSVNELHCRDGGDCRKVISASPNVILQSDVELEDLSRSPSSFSGFGDDNTEDDGFFSVDSGDEREASSDNSDQYKVFPHLELDDSCDEKICAEMCEASVEEAGNSCRRQLCLDGNESDTIKQLEQALEEEQSVRATLYVELEKERSAAATAADEAMAMILRLQEEKASIEMDARQYQRMIEEKTAYDAEEMSILKEILVRREREMHFLEKEVEALRTSFFEYDGVGVDMLDSEVTPPRAPSFTYPTEDPCTNISNEKHSLQHEIPSVESQKLTFEFEEESPSIRADEIADAAKARRLLLLQVPDNFKGSEEIDYELQGKGMIEDENLYIVPGKVTELVPYLQSNESNGLGKVDKCTELIADEQEKVDKVSYDGLALAKTILPCHEKNGDHQRTRDLYSVNNTDPHPHDIHVVEDEAKTSNEAVDNGSEEPLVNGTSNIPVKCDSPSFSLLQSELDITRSSSDATGRFPPIARSRSHSMQSQLRRNSMSAVDYERSKIGNEVEWLRGRLKIVQEGREKLKFSVEHKEKESNQFQLLENITNHLREIRQLTDPGKASLHAPLPPSSKGTMGKKVKKKTNRAPPKEKRVSSNSPRKVPQPSNTTVETADEEVSIVKEKSQCRHLDKCFNLNELSSKLGSAEPISCEDCQDSSADRRGSRGKARHGKKKGGTSVDVKTDAKAIWICLQCGHYACGGIGLPTNSQSHAVRHVRQTRHPVVIQFENPQLRWCFSCNTLLPVEKTEENGEQKDGLSNVVKLIRDRSMESTPVDVENTRYASNEVTAATKSESSVLIDLDRRNQYVVKGLINLGNTCFFNSILQNLLAIDMLRDHFVKLEECIGPLTIALKKIFIEARTESRMKGSINPRSVFGCISSKAPQFKGYEQHDSHELLRVLLDALSSEELTSRKMTNSKEERISGNLTPTFVDEMFGGQISSAVCCKECGHTSTVYEPFLDLSLPVPMKKPLAKKVQPVSRAKKTKVPPKRNGKTIPKTNKVSDIVPVQIASVPSSSNESSLPSEACASSTTTIMEKTSTSQNVSDAKKSEKEISVENGGECASDNLTWLDFLEPELNADNCDISTARDSENNVEVFISDDSQQSVSGLSMPVSSIHNEPNQRPDFSSVNSWDDEAPLQVQASEVLLLPYKEESSSAEVVKEDDQASSSILGCAQEDFDGFGLGDMFDEPEIPIGPIGRPSTSNEVAESSFNSESDPEEVDNTDAPVSVESCLTFFTKPELLSNENGYNCEKCSKRLQQQRLEMKKQSKVACKAVANGCQTAVGGDISSCNENSSVEVKNQRNTNLTNGSIIYNSGESSNLKKNADCSSQDCTKPVNCQIGKTDPLVLDEDEAKVDKDMNPGLSCSSGCSNTCNQENSDDKSSSLPNDEHAKTKIEHLSSHLSVGNQSEESEDGEMDSDPTVVNVKRDATKRFLIHKAPPILTIHMKRFTPDARGRYSKLNGHVRFKETIDLKPYVDTRCADRDKCNYRLVGVVEHSGSMRGGHYVAYVRGGNRKRSSGEAEEDASVWYYASDAVVNEVTLDRVLGCEAYILFYEIT</sequence>
<feature type="domain" description="GTD-binding" evidence="21">
    <location>
        <begin position="259"/>
        <end position="357"/>
    </location>
</feature>
<dbReference type="InterPro" id="IPR001394">
    <property type="entry name" value="Peptidase_C19_UCH"/>
</dbReference>
<dbReference type="GO" id="GO:0004843">
    <property type="term" value="F:cysteine-type deubiquitinase activity"/>
    <property type="evidence" value="ECO:0007669"/>
    <property type="project" value="UniProtKB-EC"/>
</dbReference>
<dbReference type="KEGG" id="cmo:103483482"/>
<gene>
    <name evidence="24" type="primary">LOC103483482</name>
    <name evidence="22" type="synonym">103483482</name>
</gene>
<feature type="compositionally biased region" description="Polar residues" evidence="17">
    <location>
        <begin position="617"/>
        <end position="628"/>
    </location>
</feature>
<keyword evidence="8 15" id="KW-0863">Zinc-finger</keyword>
<feature type="domain" description="UBP-type" evidence="20">
    <location>
        <begin position="757"/>
        <end position="894"/>
    </location>
</feature>
<dbReference type="PROSITE" id="PS00972">
    <property type="entry name" value="USP_1"/>
    <property type="match status" value="1"/>
</dbReference>
<feature type="region of interest" description="Disordered" evidence="17">
    <location>
        <begin position="1325"/>
        <end position="1354"/>
    </location>
</feature>
<evidence type="ECO:0000256" key="16">
    <source>
        <dbReference type="SAM" id="Coils"/>
    </source>
</evidence>
<dbReference type="Gene3D" id="3.30.40.10">
    <property type="entry name" value="Zinc/RING finger domain, C3HC4 (zinc finger)"/>
    <property type="match status" value="1"/>
</dbReference>
<evidence type="ECO:0000256" key="11">
    <source>
        <dbReference type="ARBA" id="ARBA00022833"/>
    </source>
</evidence>
<dbReference type="GO" id="GO:0080115">
    <property type="term" value="F:myosin XI tail binding"/>
    <property type="evidence" value="ECO:0007669"/>
    <property type="project" value="UniProtKB-ARBA"/>
</dbReference>
<keyword evidence="10 24" id="KW-0378">Hydrolase</keyword>
<evidence type="ECO:0000313" key="24">
    <source>
        <dbReference type="RefSeq" id="XP_016898951.1"/>
    </source>
</evidence>
<dbReference type="InterPro" id="IPR050164">
    <property type="entry name" value="Peptidase_C19"/>
</dbReference>
<keyword evidence="6 18" id="KW-0812">Transmembrane</keyword>
<evidence type="ECO:0000256" key="4">
    <source>
        <dbReference type="ARBA" id="ARBA00012759"/>
    </source>
</evidence>
<feature type="compositionally biased region" description="Polar residues" evidence="17">
    <location>
        <begin position="1330"/>
        <end position="1344"/>
    </location>
</feature>
<dbReference type="Pfam" id="PF02148">
    <property type="entry name" value="zf-UBP"/>
    <property type="match status" value="1"/>
</dbReference>
<feature type="region of interest" description="Disordered" evidence="17">
    <location>
        <begin position="600"/>
        <end position="628"/>
    </location>
</feature>
<keyword evidence="23" id="KW-1185">Reference proteome</keyword>
<dbReference type="GO" id="GO:0005634">
    <property type="term" value="C:nucleus"/>
    <property type="evidence" value="ECO:0007669"/>
    <property type="project" value="TreeGrafter"/>
</dbReference>
<feature type="compositionally biased region" description="Basic residues" evidence="17">
    <location>
        <begin position="709"/>
        <end position="718"/>
    </location>
</feature>
<feature type="domain" description="USP" evidence="19">
    <location>
        <begin position="941"/>
        <end position="1687"/>
    </location>
</feature>
<dbReference type="InterPro" id="IPR028889">
    <property type="entry name" value="USP"/>
</dbReference>
<dbReference type="GO" id="GO:0006508">
    <property type="term" value="P:proteolysis"/>
    <property type="evidence" value="ECO:0007669"/>
    <property type="project" value="UniProtKB-KW"/>
</dbReference>
<dbReference type="PROSITE" id="PS00973">
    <property type="entry name" value="USP_2"/>
    <property type="match status" value="1"/>
</dbReference>
<dbReference type="InterPro" id="IPR001607">
    <property type="entry name" value="Znf_UBP"/>
</dbReference>
<evidence type="ECO:0000256" key="1">
    <source>
        <dbReference type="ARBA" id="ARBA00000707"/>
    </source>
</evidence>
<dbReference type="PROSITE" id="PS50235">
    <property type="entry name" value="USP_3"/>
    <property type="match status" value="1"/>
</dbReference>
<reference evidence="24" key="2">
    <citation type="submission" date="2025-04" db="UniProtKB">
        <authorList>
            <consortium name="RefSeq"/>
        </authorList>
    </citation>
    <scope>IDENTIFICATION</scope>
</reference>
<evidence type="ECO:0000256" key="3">
    <source>
        <dbReference type="ARBA" id="ARBA00009085"/>
    </source>
</evidence>
<feature type="compositionally biased region" description="Basic residues" evidence="17">
    <location>
        <begin position="796"/>
        <end position="807"/>
    </location>
</feature>
<protein>
    <recommendedName>
        <fullName evidence="4">ubiquitinyl hydrolase 1</fullName>
        <ecNumber evidence="4">3.4.19.12</ecNumber>
    </recommendedName>
</protein>
<evidence type="ECO:0000256" key="13">
    <source>
        <dbReference type="ARBA" id="ARBA00023136"/>
    </source>
</evidence>
<keyword evidence="13 18" id="KW-0472">Membrane</keyword>
<dbReference type="Pfam" id="PF04576">
    <property type="entry name" value="Zein-binding"/>
    <property type="match status" value="1"/>
</dbReference>
<dbReference type="Gramene" id="MELO3C006310.2.1">
    <property type="protein sequence ID" value="MELO3C006310.2.1"/>
    <property type="gene ID" value="MELO3C006310.2"/>
</dbReference>
<evidence type="ECO:0000256" key="8">
    <source>
        <dbReference type="ARBA" id="ARBA00022771"/>
    </source>
</evidence>
<dbReference type="InterPro" id="IPR018200">
    <property type="entry name" value="USP_CS"/>
</dbReference>
<evidence type="ECO:0000256" key="6">
    <source>
        <dbReference type="ARBA" id="ARBA00022692"/>
    </source>
</evidence>
<dbReference type="OrthoDB" id="2020758at2759"/>
<comment type="subcellular location">
    <subcellularLocation>
        <location evidence="2">Membrane</location>
    </subcellularLocation>
</comment>
<dbReference type="PROSITE" id="PS50271">
    <property type="entry name" value="ZF_UBP"/>
    <property type="match status" value="1"/>
</dbReference>
<feature type="transmembrane region" description="Helical" evidence="18">
    <location>
        <begin position="12"/>
        <end position="36"/>
    </location>
</feature>
<dbReference type="PROSITE" id="PS51775">
    <property type="entry name" value="GTD_BINDING"/>
    <property type="match status" value="1"/>
</dbReference>
<comment type="function">
    <text evidence="14">Recognizes and hydrolyzes the peptide bond at the C-terminal Gly of ubiquitin. Involved in the processing of poly-ubiquitin precursors as well as that of ubiquitinated proteins. Is involved in resistance to the arginine analog canavanine (CAN).</text>
</comment>
<dbReference type="InterPro" id="IPR007656">
    <property type="entry name" value="GTD-bd"/>
</dbReference>
<evidence type="ECO:0000256" key="9">
    <source>
        <dbReference type="ARBA" id="ARBA00022786"/>
    </source>
</evidence>
<proteinExistence type="inferred from homology"/>
<dbReference type="InterPro" id="IPR013083">
    <property type="entry name" value="Znf_RING/FYVE/PHD"/>
</dbReference>
<dbReference type="FunFam" id="3.30.40.10:FF:000900">
    <property type="entry name" value="Ubiquitinyl hydrolase 1"/>
    <property type="match status" value="1"/>
</dbReference>
<evidence type="ECO:0000256" key="18">
    <source>
        <dbReference type="SAM" id="Phobius"/>
    </source>
</evidence>
<feature type="region of interest" description="Disordered" evidence="17">
    <location>
        <begin position="1527"/>
        <end position="1550"/>
    </location>
</feature>
<dbReference type="GO" id="GO:0008270">
    <property type="term" value="F:zinc ion binding"/>
    <property type="evidence" value="ECO:0007669"/>
    <property type="project" value="UniProtKB-KW"/>
</dbReference>
<evidence type="ECO:0000256" key="7">
    <source>
        <dbReference type="ARBA" id="ARBA00022723"/>
    </source>
</evidence>
<keyword evidence="9" id="KW-0833">Ubl conjugation pathway</keyword>